<keyword evidence="2" id="KW-1185">Reference proteome</keyword>
<accession>A0ABT2Z941</accession>
<protein>
    <submittedName>
        <fullName evidence="1">Protein-L-isoaspartate O-methyltransferase</fullName>
    </submittedName>
</protein>
<name>A0ABT2Z941_9RHOB</name>
<proteinExistence type="predicted"/>
<gene>
    <name evidence="1" type="ORF">OEW28_02770</name>
</gene>
<comment type="caution">
    <text evidence="1">The sequence shown here is derived from an EMBL/GenBank/DDBJ whole genome shotgun (WGS) entry which is preliminary data.</text>
</comment>
<evidence type="ECO:0000313" key="2">
    <source>
        <dbReference type="Proteomes" id="UP001652542"/>
    </source>
</evidence>
<evidence type="ECO:0000313" key="1">
    <source>
        <dbReference type="EMBL" id="MCV2867547.1"/>
    </source>
</evidence>
<dbReference type="InterPro" id="IPR029063">
    <property type="entry name" value="SAM-dependent_MTases_sf"/>
</dbReference>
<dbReference type="Pfam" id="PF01135">
    <property type="entry name" value="PCMT"/>
    <property type="match status" value="1"/>
</dbReference>
<dbReference type="EMBL" id="JAOWKY010000001">
    <property type="protein sequence ID" value="MCV2867547.1"/>
    <property type="molecule type" value="Genomic_DNA"/>
</dbReference>
<organism evidence="1 2">
    <name type="scientific">Albidovulum marisflavi</name>
    <dbReference type="NCBI Taxonomy" id="2984159"/>
    <lineage>
        <taxon>Bacteria</taxon>
        <taxon>Pseudomonadati</taxon>
        <taxon>Pseudomonadota</taxon>
        <taxon>Alphaproteobacteria</taxon>
        <taxon>Rhodobacterales</taxon>
        <taxon>Paracoccaceae</taxon>
        <taxon>Albidovulum</taxon>
    </lineage>
</organism>
<sequence>MALIAIVHPGPQMHISTRHPAAVRALEADAEALALELAEKLMAPPVGRRAMTAGIDQLDRLMAMARAALSVKQRRLGQAPYARGSAEAAEAQYCKELRKRLRLWKAVQDTLRQIEKRRSFPLLPAERRILDPRAAIESITDVAFTRAHRAVNRTPQAQASATHGCFADIPTRVSLFLEIAQLAYRLLLAQRHPGPARFLDVGCGGGIKVALAAQMFPVADGIEYDPGYAESARRTLPILRAAQSRVFEGDALRFEDYGSYDVIYLYRPMQDDDLLRQLEERILEQARPGAILLAPYATIEAHGSRFQKIAGCVYAVGLTRAQAEDLKRQTRRIGPHIVTPGTPLPKQIGWLAPLWRSCEANGFSPVHWE</sequence>
<dbReference type="SUPFAM" id="SSF53335">
    <property type="entry name" value="S-adenosyl-L-methionine-dependent methyltransferases"/>
    <property type="match status" value="1"/>
</dbReference>
<reference evidence="1 2" key="1">
    <citation type="submission" date="2022-10" db="EMBL/GenBank/DDBJ databases">
        <title>Defluviimonas sp. nov., isolated from ocean surface water.</title>
        <authorList>
            <person name="He W."/>
            <person name="Wang L."/>
            <person name="Zhang D.-F."/>
        </authorList>
    </citation>
    <scope>NUCLEOTIDE SEQUENCE [LARGE SCALE GENOMIC DNA]</scope>
    <source>
        <strain evidence="1 2">WL0002</strain>
    </source>
</reference>
<dbReference type="CDD" id="cd02440">
    <property type="entry name" value="AdoMet_MTases"/>
    <property type="match status" value="1"/>
</dbReference>
<dbReference type="Gene3D" id="3.40.50.150">
    <property type="entry name" value="Vaccinia Virus protein VP39"/>
    <property type="match status" value="1"/>
</dbReference>
<dbReference type="RefSeq" id="WP_263733191.1">
    <property type="nucleotide sequence ID" value="NZ_JAOWKY010000001.1"/>
</dbReference>
<dbReference type="Proteomes" id="UP001652542">
    <property type="component" value="Unassembled WGS sequence"/>
</dbReference>